<dbReference type="GO" id="GO:0019843">
    <property type="term" value="F:rRNA binding"/>
    <property type="evidence" value="ECO:0007669"/>
    <property type="project" value="UniProtKB-UniRule"/>
</dbReference>
<dbReference type="SUPFAM" id="SSF55653">
    <property type="entry name" value="Ribosomal protein L9 C-domain"/>
    <property type="match status" value="1"/>
</dbReference>
<dbReference type="PROSITE" id="PS00651">
    <property type="entry name" value="RIBOSOMAL_L9"/>
    <property type="match status" value="1"/>
</dbReference>
<dbReference type="GO" id="GO:0003735">
    <property type="term" value="F:structural constituent of ribosome"/>
    <property type="evidence" value="ECO:0007669"/>
    <property type="project" value="InterPro"/>
</dbReference>
<feature type="domain" description="Ribosomal protein L9" evidence="8">
    <location>
        <begin position="17"/>
        <end position="44"/>
    </location>
</feature>
<evidence type="ECO:0000259" key="8">
    <source>
        <dbReference type="PROSITE" id="PS00651"/>
    </source>
</evidence>
<reference evidence="9 10" key="1">
    <citation type="submission" date="2019-04" db="EMBL/GenBank/DDBJ databases">
        <authorList>
            <person name="Li Y."/>
            <person name="Wang J."/>
        </authorList>
    </citation>
    <scope>NUCLEOTIDE SEQUENCE [LARGE SCALE GENOMIC DNA]</scope>
    <source>
        <strain evidence="9 10">DSM 14668</strain>
    </source>
</reference>
<dbReference type="InterPro" id="IPR036791">
    <property type="entry name" value="Ribosomal_bL9_C_sf"/>
</dbReference>
<dbReference type="NCBIfam" id="TIGR00158">
    <property type="entry name" value="L9"/>
    <property type="match status" value="1"/>
</dbReference>
<dbReference type="InterPro" id="IPR020594">
    <property type="entry name" value="Ribosomal_bL9_bac/chp"/>
</dbReference>
<dbReference type="Gene3D" id="3.40.5.10">
    <property type="entry name" value="Ribosomal protein L9, N-terminal domain"/>
    <property type="match status" value="1"/>
</dbReference>
<comment type="caution">
    <text evidence="9">The sequence shown here is derived from an EMBL/GenBank/DDBJ whole genome shotgun (WGS) entry which is preliminary data.</text>
</comment>
<dbReference type="HAMAP" id="MF_00503">
    <property type="entry name" value="Ribosomal_bL9"/>
    <property type="match status" value="1"/>
</dbReference>
<comment type="function">
    <text evidence="7">Binds to the 23S rRNA.</text>
</comment>
<dbReference type="GO" id="GO:0006412">
    <property type="term" value="P:translation"/>
    <property type="evidence" value="ECO:0007669"/>
    <property type="project" value="UniProtKB-UniRule"/>
</dbReference>
<dbReference type="InterPro" id="IPR036935">
    <property type="entry name" value="Ribosomal_bL9_N_sf"/>
</dbReference>
<dbReference type="RefSeq" id="WP_136929516.1">
    <property type="nucleotide sequence ID" value="NZ_SSMQ01000012.1"/>
</dbReference>
<dbReference type="OrthoDB" id="9788336at2"/>
<dbReference type="EMBL" id="SSMQ01000012">
    <property type="protein sequence ID" value="TKD08919.1"/>
    <property type="molecule type" value="Genomic_DNA"/>
</dbReference>
<protein>
    <recommendedName>
        <fullName evidence="6 7">Large ribosomal subunit protein bL9</fullName>
    </recommendedName>
</protein>
<dbReference type="InterPro" id="IPR020069">
    <property type="entry name" value="Ribosomal_bL9_C"/>
</dbReference>
<accession>A0A4U1JFU7</accession>
<dbReference type="InterPro" id="IPR020070">
    <property type="entry name" value="Ribosomal_bL9_N"/>
</dbReference>
<evidence type="ECO:0000256" key="3">
    <source>
        <dbReference type="ARBA" id="ARBA00022884"/>
    </source>
</evidence>
<keyword evidence="3 7" id="KW-0694">RNA-binding</keyword>
<dbReference type="InterPro" id="IPR000244">
    <property type="entry name" value="Ribosomal_bL9"/>
</dbReference>
<keyword evidence="2 7" id="KW-0699">rRNA-binding</keyword>
<evidence type="ECO:0000256" key="4">
    <source>
        <dbReference type="ARBA" id="ARBA00022980"/>
    </source>
</evidence>
<evidence type="ECO:0000256" key="2">
    <source>
        <dbReference type="ARBA" id="ARBA00022730"/>
    </source>
</evidence>
<evidence type="ECO:0000256" key="7">
    <source>
        <dbReference type="HAMAP-Rule" id="MF_00503"/>
    </source>
</evidence>
<evidence type="ECO:0000256" key="1">
    <source>
        <dbReference type="ARBA" id="ARBA00010605"/>
    </source>
</evidence>
<keyword evidence="4 7" id="KW-0689">Ribosomal protein</keyword>
<dbReference type="GO" id="GO:1990904">
    <property type="term" value="C:ribonucleoprotein complex"/>
    <property type="evidence" value="ECO:0007669"/>
    <property type="project" value="UniProtKB-KW"/>
</dbReference>
<keyword evidence="5 7" id="KW-0687">Ribonucleoprotein</keyword>
<evidence type="ECO:0000256" key="6">
    <source>
        <dbReference type="ARBA" id="ARBA00035292"/>
    </source>
</evidence>
<evidence type="ECO:0000313" key="10">
    <source>
        <dbReference type="Proteomes" id="UP000309215"/>
    </source>
</evidence>
<evidence type="ECO:0000313" key="9">
    <source>
        <dbReference type="EMBL" id="TKD08919.1"/>
    </source>
</evidence>
<dbReference type="Pfam" id="PF01281">
    <property type="entry name" value="Ribosomal_L9_N"/>
    <property type="match status" value="1"/>
</dbReference>
<gene>
    <name evidence="7" type="primary">rplI</name>
    <name evidence="9" type="ORF">E8A74_14130</name>
</gene>
<evidence type="ECO:0000256" key="5">
    <source>
        <dbReference type="ARBA" id="ARBA00023274"/>
    </source>
</evidence>
<dbReference type="Pfam" id="PF03948">
    <property type="entry name" value="Ribosomal_L9_C"/>
    <property type="match status" value="1"/>
</dbReference>
<proteinExistence type="inferred from homology"/>
<name>A0A4U1JFU7_9BACT</name>
<dbReference type="SUPFAM" id="SSF55658">
    <property type="entry name" value="L9 N-domain-like"/>
    <property type="match status" value="1"/>
</dbReference>
<dbReference type="GO" id="GO:0005840">
    <property type="term" value="C:ribosome"/>
    <property type="evidence" value="ECO:0007669"/>
    <property type="project" value="UniProtKB-KW"/>
</dbReference>
<dbReference type="InterPro" id="IPR009027">
    <property type="entry name" value="Ribosomal_bL9/RNase_H1_N"/>
</dbReference>
<dbReference type="Gene3D" id="3.10.430.100">
    <property type="entry name" value="Ribosomal protein L9, C-terminal domain"/>
    <property type="match status" value="1"/>
</dbReference>
<keyword evidence="10" id="KW-1185">Reference proteome</keyword>
<dbReference type="Proteomes" id="UP000309215">
    <property type="component" value="Unassembled WGS sequence"/>
</dbReference>
<dbReference type="PANTHER" id="PTHR21368">
    <property type="entry name" value="50S RIBOSOMAL PROTEIN L9"/>
    <property type="match status" value="1"/>
</dbReference>
<sequence length="151" mass="16311">MANYIHVVLTEDLPNVGKSGELVRVRPGYARNFLVPRGLAVGATAENVARIEHEKKVAETRAVKSKKAAEELAQKLANVKITITKPVGEGDRLYGSVTSRDIEEALAAQGFTVDRRRIELDTIKALGTYQVPVRLATSVTATIDVTVAAKS</sequence>
<dbReference type="AlphaFoldDB" id="A0A4U1JFU7"/>
<organism evidence="9 10">
    <name type="scientific">Polyangium fumosum</name>
    <dbReference type="NCBI Taxonomy" id="889272"/>
    <lineage>
        <taxon>Bacteria</taxon>
        <taxon>Pseudomonadati</taxon>
        <taxon>Myxococcota</taxon>
        <taxon>Polyangia</taxon>
        <taxon>Polyangiales</taxon>
        <taxon>Polyangiaceae</taxon>
        <taxon>Polyangium</taxon>
    </lineage>
</organism>
<comment type="similarity">
    <text evidence="1 7">Belongs to the bacterial ribosomal protein bL9 family.</text>
</comment>